<dbReference type="Proteomes" id="UP000593567">
    <property type="component" value="Unassembled WGS sequence"/>
</dbReference>
<keyword evidence="3 6" id="KW-0378">Hydrolase</keyword>
<proteinExistence type="inferred from homology"/>
<name>A0A7J7KC01_BUGNE</name>
<protein>
    <recommendedName>
        <fullName evidence="7">Lon proteolytic domain-containing protein</fullName>
    </recommendedName>
</protein>
<dbReference type="GO" id="GO:0004176">
    <property type="term" value="F:ATP-dependent peptidase activity"/>
    <property type="evidence" value="ECO:0007669"/>
    <property type="project" value="UniProtKB-UniRule"/>
</dbReference>
<keyword evidence="9" id="KW-1185">Reference proteome</keyword>
<dbReference type="OrthoDB" id="2411602at2759"/>
<gene>
    <name evidence="8" type="ORF">EB796_005517</name>
</gene>
<keyword evidence="4 6" id="KW-0720">Serine protease</keyword>
<evidence type="ECO:0000256" key="6">
    <source>
        <dbReference type="PROSITE-ProRule" id="PRU01122"/>
    </source>
</evidence>
<dbReference type="PANTHER" id="PTHR43718:SF2">
    <property type="entry name" value="LON PROTEASE HOMOLOG, MITOCHONDRIAL"/>
    <property type="match status" value="1"/>
</dbReference>
<evidence type="ECO:0000313" key="8">
    <source>
        <dbReference type="EMBL" id="KAF6036162.1"/>
    </source>
</evidence>
<dbReference type="AlphaFoldDB" id="A0A7J7KC01"/>
<dbReference type="GO" id="GO:0003697">
    <property type="term" value="F:single-stranded DNA binding"/>
    <property type="evidence" value="ECO:0007669"/>
    <property type="project" value="TreeGrafter"/>
</dbReference>
<dbReference type="GO" id="GO:0004252">
    <property type="term" value="F:serine-type endopeptidase activity"/>
    <property type="evidence" value="ECO:0007669"/>
    <property type="project" value="UniProtKB-UniRule"/>
</dbReference>
<evidence type="ECO:0000256" key="1">
    <source>
        <dbReference type="ARBA" id="ARBA00022670"/>
    </source>
</evidence>
<dbReference type="SUPFAM" id="SSF52540">
    <property type="entry name" value="P-loop containing nucleoside triphosphate hydrolases"/>
    <property type="match status" value="1"/>
</dbReference>
<dbReference type="Pfam" id="PF05362">
    <property type="entry name" value="Lon_C"/>
    <property type="match status" value="1"/>
</dbReference>
<comment type="similarity">
    <text evidence="6">Belongs to the peptidase S16 family.</text>
</comment>
<sequence>MEMIEISGYIEDEKMNIASRHLVKNIAQSSGMENKVDLEDVALRRLIRAYCRESGVRNLQKQIEKIYRKAAFKIVDESGDKVHVTESNLTDFVGKPVFIRDRLYDVTPPGVVCGLAWTSMGGSTLYIETSLKNQVLSDGTDRESEKGSLQVTGNLGDVMKESTHIALTYAKSFLSRVQKDNHTLQDGHLHLHVPEGATPKDGPSAGCTIVSALLSLALNQPIRHNVAMTGELSLTGKVLPVGGIKEKVIAAKRAGISCIVLPEENKTDFDELDTQIKEDLEVHFASTYDNVFRVIFPDIFLNAP</sequence>
<dbReference type="PROSITE" id="PS51786">
    <property type="entry name" value="LON_PROTEOLYTIC"/>
    <property type="match status" value="1"/>
</dbReference>
<evidence type="ECO:0000259" key="7">
    <source>
        <dbReference type="PROSITE" id="PS51786"/>
    </source>
</evidence>
<keyword evidence="5" id="KW-0067">ATP-binding</keyword>
<feature type="active site" evidence="6">
    <location>
        <position position="247"/>
    </location>
</feature>
<dbReference type="InterPro" id="IPR027065">
    <property type="entry name" value="Lon_Prtase"/>
</dbReference>
<comment type="caution">
    <text evidence="8">The sequence shown here is derived from an EMBL/GenBank/DDBJ whole genome shotgun (WGS) entry which is preliminary data.</text>
</comment>
<evidence type="ECO:0000256" key="2">
    <source>
        <dbReference type="ARBA" id="ARBA00022741"/>
    </source>
</evidence>
<dbReference type="InterPro" id="IPR014721">
    <property type="entry name" value="Ribsml_uS5_D2-typ_fold_subgr"/>
</dbReference>
<dbReference type="GO" id="GO:0005759">
    <property type="term" value="C:mitochondrial matrix"/>
    <property type="evidence" value="ECO:0007669"/>
    <property type="project" value="TreeGrafter"/>
</dbReference>
<keyword evidence="1 6" id="KW-0645">Protease</keyword>
<dbReference type="SUPFAM" id="SSF54211">
    <property type="entry name" value="Ribosomal protein S5 domain 2-like"/>
    <property type="match status" value="1"/>
</dbReference>
<dbReference type="Gene3D" id="1.10.8.60">
    <property type="match status" value="1"/>
</dbReference>
<feature type="active site" evidence="6">
    <location>
        <position position="204"/>
    </location>
</feature>
<dbReference type="InterPro" id="IPR008269">
    <property type="entry name" value="Lon_proteolytic"/>
</dbReference>
<dbReference type="PROSITE" id="PS01046">
    <property type="entry name" value="LON_SER"/>
    <property type="match status" value="1"/>
</dbReference>
<evidence type="ECO:0000256" key="4">
    <source>
        <dbReference type="ARBA" id="ARBA00022825"/>
    </source>
</evidence>
<dbReference type="GO" id="GO:0005524">
    <property type="term" value="F:ATP binding"/>
    <property type="evidence" value="ECO:0007669"/>
    <property type="project" value="UniProtKB-KW"/>
</dbReference>
<keyword evidence="2" id="KW-0547">Nucleotide-binding</keyword>
<dbReference type="InterPro" id="IPR054594">
    <property type="entry name" value="Lon_lid"/>
</dbReference>
<accession>A0A7J7KC01</accession>
<dbReference type="InterPro" id="IPR008268">
    <property type="entry name" value="Peptidase_S16_AS"/>
</dbReference>
<dbReference type="GO" id="GO:0051131">
    <property type="term" value="P:chaperone-mediated protein complex assembly"/>
    <property type="evidence" value="ECO:0007669"/>
    <property type="project" value="TreeGrafter"/>
</dbReference>
<dbReference type="Gene3D" id="3.30.230.10">
    <property type="match status" value="1"/>
</dbReference>
<dbReference type="EMBL" id="VXIV02000769">
    <property type="protein sequence ID" value="KAF6036162.1"/>
    <property type="molecule type" value="Genomic_DNA"/>
</dbReference>
<organism evidence="8 9">
    <name type="scientific">Bugula neritina</name>
    <name type="common">Brown bryozoan</name>
    <name type="synonym">Sertularia neritina</name>
    <dbReference type="NCBI Taxonomy" id="10212"/>
    <lineage>
        <taxon>Eukaryota</taxon>
        <taxon>Metazoa</taxon>
        <taxon>Spiralia</taxon>
        <taxon>Lophotrochozoa</taxon>
        <taxon>Bryozoa</taxon>
        <taxon>Gymnolaemata</taxon>
        <taxon>Cheilostomatida</taxon>
        <taxon>Flustrina</taxon>
        <taxon>Buguloidea</taxon>
        <taxon>Bugulidae</taxon>
        <taxon>Bugula</taxon>
    </lineage>
</organism>
<dbReference type="PANTHER" id="PTHR43718">
    <property type="entry name" value="LON PROTEASE"/>
    <property type="match status" value="1"/>
</dbReference>
<dbReference type="FunFam" id="3.30.230.10:FF:000015">
    <property type="entry name" value="Lon protease homolog, mitochondrial"/>
    <property type="match status" value="1"/>
</dbReference>
<dbReference type="InterPro" id="IPR027417">
    <property type="entry name" value="P-loop_NTPase"/>
</dbReference>
<dbReference type="Pfam" id="PF22667">
    <property type="entry name" value="Lon_lid"/>
    <property type="match status" value="1"/>
</dbReference>
<dbReference type="PRINTS" id="PR00830">
    <property type="entry name" value="ENDOLAPTASE"/>
</dbReference>
<dbReference type="GO" id="GO:0006515">
    <property type="term" value="P:protein quality control for misfolded or incompletely synthesized proteins"/>
    <property type="evidence" value="ECO:0007669"/>
    <property type="project" value="TreeGrafter"/>
</dbReference>
<evidence type="ECO:0000256" key="3">
    <source>
        <dbReference type="ARBA" id="ARBA00022801"/>
    </source>
</evidence>
<dbReference type="InterPro" id="IPR020568">
    <property type="entry name" value="Ribosomal_Su5_D2-typ_SF"/>
</dbReference>
<dbReference type="GO" id="GO:0007005">
    <property type="term" value="P:mitochondrion organization"/>
    <property type="evidence" value="ECO:0007669"/>
    <property type="project" value="TreeGrafter"/>
</dbReference>
<reference evidence="8" key="1">
    <citation type="submission" date="2020-06" db="EMBL/GenBank/DDBJ databases">
        <title>Draft genome of Bugula neritina, a colonial animal packing powerful symbionts and potential medicines.</title>
        <authorList>
            <person name="Rayko M."/>
        </authorList>
    </citation>
    <scope>NUCLEOTIDE SEQUENCE [LARGE SCALE GENOMIC DNA]</scope>
    <source>
        <strain evidence="8">Kwan_BN1</strain>
    </source>
</reference>
<evidence type="ECO:0000256" key="5">
    <source>
        <dbReference type="ARBA" id="ARBA00022840"/>
    </source>
</evidence>
<evidence type="ECO:0000313" key="9">
    <source>
        <dbReference type="Proteomes" id="UP000593567"/>
    </source>
</evidence>
<feature type="domain" description="Lon proteolytic" evidence="7">
    <location>
        <begin position="106"/>
        <end position="298"/>
    </location>
</feature>